<name>A0A5C6ABQ5_9BACT</name>
<dbReference type="CDD" id="cd00241">
    <property type="entry name" value="DOMON_like"/>
    <property type="match status" value="1"/>
</dbReference>
<dbReference type="OrthoDB" id="211986at2"/>
<keyword evidence="4" id="KW-1185">Reference proteome</keyword>
<dbReference type="SUPFAM" id="SSF56300">
    <property type="entry name" value="Metallo-dependent phosphatases"/>
    <property type="match status" value="1"/>
</dbReference>
<dbReference type="PANTHER" id="PTHR43143">
    <property type="entry name" value="METALLOPHOSPHOESTERASE, CALCINEURIN SUPERFAMILY"/>
    <property type="match status" value="1"/>
</dbReference>
<dbReference type="Gene3D" id="2.60.40.1190">
    <property type="match status" value="1"/>
</dbReference>
<reference evidence="3 4" key="1">
    <citation type="submission" date="2019-02" db="EMBL/GenBank/DDBJ databases">
        <title>Deep-cultivation of Planctomycetes and their phenomic and genomic characterization uncovers novel biology.</title>
        <authorList>
            <person name="Wiegand S."/>
            <person name="Jogler M."/>
            <person name="Boedeker C."/>
            <person name="Pinto D."/>
            <person name="Vollmers J."/>
            <person name="Rivas-Marin E."/>
            <person name="Kohn T."/>
            <person name="Peeters S.H."/>
            <person name="Heuer A."/>
            <person name="Rast P."/>
            <person name="Oberbeckmann S."/>
            <person name="Bunk B."/>
            <person name="Jeske O."/>
            <person name="Meyerdierks A."/>
            <person name="Storesund J.E."/>
            <person name="Kallscheuer N."/>
            <person name="Luecker S."/>
            <person name="Lage O.M."/>
            <person name="Pohl T."/>
            <person name="Merkel B.J."/>
            <person name="Hornburger P."/>
            <person name="Mueller R.-W."/>
            <person name="Bruemmer F."/>
            <person name="Labrenz M."/>
            <person name="Spormann A.M."/>
            <person name="Op Den Camp H."/>
            <person name="Overmann J."/>
            <person name="Amann R."/>
            <person name="Jetten M.S.M."/>
            <person name="Mascher T."/>
            <person name="Medema M.H."/>
            <person name="Devos D.P."/>
            <person name="Kaster A.-K."/>
            <person name="Ovreas L."/>
            <person name="Rohde M."/>
            <person name="Galperin M.Y."/>
            <person name="Jogler C."/>
        </authorList>
    </citation>
    <scope>NUCLEOTIDE SEQUENCE [LARGE SCALE GENOMIC DNA]</scope>
    <source>
        <strain evidence="3 4">Pla108</strain>
    </source>
</reference>
<dbReference type="InterPro" id="IPR029052">
    <property type="entry name" value="Metallo-depent_PP-like"/>
</dbReference>
<sequence length="640" mass="71624" precursor="true">MMKKFACLSLCLFASSAAAHEGHEHADEAAAPGAQFPAAIALPAIDGPKPWSDKPLLNDPDRFQIAIVTDRTGGHRPGIWMDAVRKLNLLRPEFVVSVGDLIEGYTEDLSQIEREWGEFLGFIDQMQMRFFFVAGNHDVTNPVLHKKWREQFGREWYSFDYRGVHFLCLCSEDPVQQHISDEQIEFVRDDLEKHADARWTLVFLHKPLWTYAERAEANGDSDPTNWRRVEKLLVDRPHTIFAGHVHHYVQYQRNGRDYYSLGTTGGGSQLRGNEYGEFDHVTWLTMEADGPQVVNLRLDGILPAGIVTESSAARFSDFLRKVRVEVAPILVDDHNAFSEGGLSVRLSNEFGELVEMSGRVDGLPLRGLTVEPDGLKLSVGPVGEAEQHVRIRFEEPIQFETLRRATFTATLRTKPEDGSAPLSAERVIPVVIDRRHVCPLLAESAEIDGVIEPWPELSYATPDDPVLMGAVQDWTGPADASFKVAAGHDGASLVLMARVTDEQIVPGKDRLQWILDARPAAQRRDEPTLQWGALRVAVGAPDESGDAKVTAFRGRGRRREAIEGVEGAARRTETGYDVELSIPAKELARFQGGQRWETFQLAAVQTDADDSTREPTEVVWRGTSDVRFRNSNFAQFVRED</sequence>
<gene>
    <name evidence="3" type="ORF">Pla108_27960</name>
</gene>
<dbReference type="Proteomes" id="UP000317421">
    <property type="component" value="Unassembled WGS sequence"/>
</dbReference>
<dbReference type="InterPro" id="IPR051918">
    <property type="entry name" value="STPP_CPPED1"/>
</dbReference>
<feature type="domain" description="Calcineurin-like phosphoesterase" evidence="2">
    <location>
        <begin position="77"/>
        <end position="248"/>
    </location>
</feature>
<dbReference type="AlphaFoldDB" id="A0A5C6ABQ5"/>
<organism evidence="3 4">
    <name type="scientific">Botrimarina colliarenosi</name>
    <dbReference type="NCBI Taxonomy" id="2528001"/>
    <lineage>
        <taxon>Bacteria</taxon>
        <taxon>Pseudomonadati</taxon>
        <taxon>Planctomycetota</taxon>
        <taxon>Planctomycetia</taxon>
        <taxon>Pirellulales</taxon>
        <taxon>Lacipirellulaceae</taxon>
        <taxon>Botrimarina</taxon>
    </lineage>
</organism>
<accession>A0A5C6ABQ5</accession>
<comment type="caution">
    <text evidence="3">The sequence shown here is derived from an EMBL/GenBank/DDBJ whole genome shotgun (WGS) entry which is preliminary data.</text>
</comment>
<evidence type="ECO:0000313" key="4">
    <source>
        <dbReference type="Proteomes" id="UP000317421"/>
    </source>
</evidence>
<keyword evidence="1" id="KW-0732">Signal</keyword>
<proteinExistence type="predicted"/>
<evidence type="ECO:0000256" key="1">
    <source>
        <dbReference type="SAM" id="SignalP"/>
    </source>
</evidence>
<dbReference type="Pfam" id="PF00149">
    <property type="entry name" value="Metallophos"/>
    <property type="match status" value="1"/>
</dbReference>
<dbReference type="Gene3D" id="3.60.21.10">
    <property type="match status" value="1"/>
</dbReference>
<dbReference type="EMBL" id="SJPR01000003">
    <property type="protein sequence ID" value="TWT97019.1"/>
    <property type="molecule type" value="Genomic_DNA"/>
</dbReference>
<evidence type="ECO:0000313" key="3">
    <source>
        <dbReference type="EMBL" id="TWT97019.1"/>
    </source>
</evidence>
<dbReference type="InterPro" id="IPR004843">
    <property type="entry name" value="Calcineurin-like_PHP"/>
</dbReference>
<evidence type="ECO:0000259" key="2">
    <source>
        <dbReference type="Pfam" id="PF00149"/>
    </source>
</evidence>
<protein>
    <submittedName>
        <fullName evidence="3">Calcineurin-like phosphoesterase superfamily domain protein</fullName>
    </submittedName>
</protein>
<dbReference type="PANTHER" id="PTHR43143:SF1">
    <property type="entry name" value="SERINE_THREONINE-PROTEIN PHOSPHATASE CPPED1"/>
    <property type="match status" value="1"/>
</dbReference>
<dbReference type="SUPFAM" id="SSF49344">
    <property type="entry name" value="CBD9-like"/>
    <property type="match status" value="1"/>
</dbReference>
<feature type="chain" id="PRO_5022695243" evidence="1">
    <location>
        <begin position="20"/>
        <end position="640"/>
    </location>
</feature>
<dbReference type="GO" id="GO:0016787">
    <property type="term" value="F:hydrolase activity"/>
    <property type="evidence" value="ECO:0007669"/>
    <property type="project" value="InterPro"/>
</dbReference>
<feature type="signal peptide" evidence="1">
    <location>
        <begin position="1"/>
        <end position="19"/>
    </location>
</feature>